<feature type="compositionally biased region" description="Basic and acidic residues" evidence="1">
    <location>
        <begin position="18"/>
        <end position="32"/>
    </location>
</feature>
<dbReference type="EMBL" id="BKCJ010003814">
    <property type="protein sequence ID" value="GEU57347.1"/>
    <property type="molecule type" value="Genomic_DNA"/>
</dbReference>
<comment type="caution">
    <text evidence="2">The sequence shown here is derived from an EMBL/GenBank/DDBJ whole genome shotgun (WGS) entry which is preliminary data.</text>
</comment>
<feature type="region of interest" description="Disordered" evidence="1">
    <location>
        <begin position="14"/>
        <end position="48"/>
    </location>
</feature>
<gene>
    <name evidence="2" type="ORF">Tci_029325</name>
</gene>
<protein>
    <submittedName>
        <fullName evidence="2">Uncharacterized protein</fullName>
    </submittedName>
</protein>
<dbReference type="AlphaFoldDB" id="A0A6L2L925"/>
<proteinExistence type="predicted"/>
<reference evidence="2" key="1">
    <citation type="journal article" date="2019" name="Sci. Rep.">
        <title>Draft genome of Tanacetum cinerariifolium, the natural source of mosquito coil.</title>
        <authorList>
            <person name="Yamashiro T."/>
            <person name="Shiraishi A."/>
            <person name="Satake H."/>
            <person name="Nakayama K."/>
        </authorList>
    </citation>
    <scope>NUCLEOTIDE SEQUENCE</scope>
</reference>
<feature type="compositionally biased region" description="Polar residues" evidence="1">
    <location>
        <begin position="300"/>
        <end position="309"/>
    </location>
</feature>
<sequence length="384" mass="42019">MAVFGRGLLRTSRSLSCPKEKGGRRGVKEKEGGSAGGSGSKLGEDTSSNVVKNNVGQFSTAAPNKGYVSINVTDSPATNYGLMLSGPTLYAKLVTGEPSRKSVNFRTLIAPAENRANVVISVESVRAISECVANTDYGFFLRNGCLTPLLITISKDGMDAMLENDPWFILNNPFILKNEDGLSVISTKLGTQLMLDSYTSDMCIQSWGTSNYAKAIIEFRADVELKDTIWWLCLNLLVRSSICVLFMLSMSGNLSGTPRQAAIGVHVGPKVGFKPTKQVYRPVSNKNSSSTSDKKKKVELSSQNVSHSNPFDALNYVEDDDDFDTNGRNLKSTRKRSLNVAHDCSSDTHIIEKINKLERQIFDGKLTFVDDDEKPLYKVVTKGK</sequence>
<name>A0A6L2L925_TANCI</name>
<evidence type="ECO:0000313" key="2">
    <source>
        <dbReference type="EMBL" id="GEU57347.1"/>
    </source>
</evidence>
<organism evidence="2">
    <name type="scientific">Tanacetum cinerariifolium</name>
    <name type="common">Dalmatian daisy</name>
    <name type="synonym">Chrysanthemum cinerariifolium</name>
    <dbReference type="NCBI Taxonomy" id="118510"/>
    <lineage>
        <taxon>Eukaryota</taxon>
        <taxon>Viridiplantae</taxon>
        <taxon>Streptophyta</taxon>
        <taxon>Embryophyta</taxon>
        <taxon>Tracheophyta</taxon>
        <taxon>Spermatophyta</taxon>
        <taxon>Magnoliopsida</taxon>
        <taxon>eudicotyledons</taxon>
        <taxon>Gunneridae</taxon>
        <taxon>Pentapetalae</taxon>
        <taxon>asterids</taxon>
        <taxon>campanulids</taxon>
        <taxon>Asterales</taxon>
        <taxon>Asteraceae</taxon>
        <taxon>Asteroideae</taxon>
        <taxon>Anthemideae</taxon>
        <taxon>Anthemidinae</taxon>
        <taxon>Tanacetum</taxon>
    </lineage>
</organism>
<feature type="region of interest" description="Disordered" evidence="1">
    <location>
        <begin position="278"/>
        <end position="309"/>
    </location>
</feature>
<accession>A0A6L2L925</accession>
<evidence type="ECO:0000256" key="1">
    <source>
        <dbReference type="SAM" id="MobiDB-lite"/>
    </source>
</evidence>